<gene>
    <name evidence="9" type="ORF">UREOM_4680</name>
</gene>
<evidence type="ECO:0000256" key="3">
    <source>
        <dbReference type="ARBA" id="ARBA00022806"/>
    </source>
</evidence>
<dbReference type="SMART" id="SM00487">
    <property type="entry name" value="DEXDc"/>
    <property type="match status" value="1"/>
</dbReference>
<keyword evidence="10" id="KW-1185">Reference proteome</keyword>
<dbReference type="Pfam" id="PF00271">
    <property type="entry name" value="Helicase_C"/>
    <property type="match status" value="1"/>
</dbReference>
<organism evidence="9 10">
    <name type="scientific">Ureaplasma ceti</name>
    <dbReference type="NCBI Taxonomy" id="3119530"/>
    <lineage>
        <taxon>Bacteria</taxon>
        <taxon>Bacillati</taxon>
        <taxon>Mycoplasmatota</taxon>
        <taxon>Mycoplasmoidales</taxon>
        <taxon>Mycoplasmoidaceae</taxon>
        <taxon>Ureaplasma</taxon>
    </lineage>
</organism>
<dbReference type="EMBL" id="BAABQM010000003">
    <property type="protein sequence ID" value="GAA5414757.1"/>
    <property type="molecule type" value="Genomic_DNA"/>
</dbReference>
<accession>A0ABP9U723</accession>
<evidence type="ECO:0000256" key="1">
    <source>
        <dbReference type="ARBA" id="ARBA00022741"/>
    </source>
</evidence>
<dbReference type="Proteomes" id="UP001449582">
    <property type="component" value="Unassembled WGS sequence"/>
</dbReference>
<dbReference type="InterPro" id="IPR044742">
    <property type="entry name" value="DEAD/DEAH_RhlB"/>
</dbReference>
<keyword evidence="3 9" id="KW-0347">Helicase</keyword>
<dbReference type="CDD" id="cd18787">
    <property type="entry name" value="SF2_C_DEAD"/>
    <property type="match status" value="1"/>
</dbReference>
<evidence type="ECO:0000256" key="2">
    <source>
        <dbReference type="ARBA" id="ARBA00022801"/>
    </source>
</evidence>
<evidence type="ECO:0000256" key="6">
    <source>
        <dbReference type="SAM" id="MobiDB-lite"/>
    </source>
</evidence>
<dbReference type="PROSITE" id="PS51192">
    <property type="entry name" value="HELICASE_ATP_BIND_1"/>
    <property type="match status" value="1"/>
</dbReference>
<evidence type="ECO:0000313" key="9">
    <source>
        <dbReference type="EMBL" id="GAA5414757.1"/>
    </source>
</evidence>
<proteinExistence type="inferred from homology"/>
<evidence type="ECO:0000259" key="7">
    <source>
        <dbReference type="PROSITE" id="PS51192"/>
    </source>
</evidence>
<feature type="region of interest" description="Disordered" evidence="6">
    <location>
        <begin position="420"/>
        <end position="447"/>
    </location>
</feature>
<feature type="domain" description="Helicase ATP-binding" evidence="7">
    <location>
        <begin position="30"/>
        <end position="205"/>
    </location>
</feature>
<evidence type="ECO:0000256" key="5">
    <source>
        <dbReference type="ARBA" id="ARBA00038437"/>
    </source>
</evidence>
<dbReference type="InterPro" id="IPR050079">
    <property type="entry name" value="DEAD_box_RNA_helicase"/>
</dbReference>
<dbReference type="InterPro" id="IPR001650">
    <property type="entry name" value="Helicase_C-like"/>
</dbReference>
<keyword evidence="2" id="KW-0378">Hydrolase</keyword>
<dbReference type="PANTHER" id="PTHR47959:SF13">
    <property type="entry name" value="ATP-DEPENDENT RNA HELICASE RHLE"/>
    <property type="match status" value="1"/>
</dbReference>
<evidence type="ECO:0000313" key="10">
    <source>
        <dbReference type="Proteomes" id="UP001449582"/>
    </source>
</evidence>
<dbReference type="Pfam" id="PF00270">
    <property type="entry name" value="DEAD"/>
    <property type="match status" value="1"/>
</dbReference>
<evidence type="ECO:0000259" key="8">
    <source>
        <dbReference type="PROSITE" id="PS51194"/>
    </source>
</evidence>
<comment type="caution">
    <text evidence="9">The sequence shown here is derived from an EMBL/GenBank/DDBJ whole genome shotgun (WGS) entry which is preliminary data.</text>
</comment>
<dbReference type="InterPro" id="IPR011545">
    <property type="entry name" value="DEAD/DEAH_box_helicase_dom"/>
</dbReference>
<protein>
    <submittedName>
        <fullName evidence="9">DEAD/DEAH box helicase</fullName>
    </submittedName>
</protein>
<dbReference type="SMART" id="SM00490">
    <property type="entry name" value="HELICc"/>
    <property type="match status" value="1"/>
</dbReference>
<dbReference type="InterPro" id="IPR014001">
    <property type="entry name" value="Helicase_ATP-bd"/>
</dbReference>
<reference evidence="9" key="1">
    <citation type="submission" date="2024-02" db="EMBL/GenBank/DDBJ databases">
        <title>Draft genome sequence of new strains in genus Ureaplasma.</title>
        <authorList>
            <person name="Nakajima Y."/>
            <person name="Segawa T."/>
        </authorList>
    </citation>
    <scope>NUCLEOTIDE SEQUENCE [LARGE SCALE GENOMIC DNA]</scope>
    <source>
        <strain evidence="9">OM1</strain>
    </source>
</reference>
<dbReference type="InterPro" id="IPR027417">
    <property type="entry name" value="P-loop_NTPase"/>
</dbReference>
<dbReference type="CDD" id="cd00268">
    <property type="entry name" value="DEADc"/>
    <property type="match status" value="1"/>
</dbReference>
<dbReference type="Gene3D" id="3.40.50.300">
    <property type="entry name" value="P-loop containing nucleotide triphosphate hydrolases"/>
    <property type="match status" value="2"/>
</dbReference>
<dbReference type="SUPFAM" id="SSF52540">
    <property type="entry name" value="P-loop containing nucleoside triphosphate hydrolases"/>
    <property type="match status" value="1"/>
</dbReference>
<keyword evidence="1" id="KW-0547">Nucleotide-binding</keyword>
<keyword evidence="4" id="KW-0067">ATP-binding</keyword>
<dbReference type="GO" id="GO:0004386">
    <property type="term" value="F:helicase activity"/>
    <property type="evidence" value="ECO:0007669"/>
    <property type="project" value="UniProtKB-KW"/>
</dbReference>
<feature type="domain" description="Helicase C-terminal" evidence="8">
    <location>
        <begin position="216"/>
        <end position="380"/>
    </location>
</feature>
<comment type="similarity">
    <text evidence="5">Belongs to the DEAD box helicase family.</text>
</comment>
<evidence type="ECO:0000256" key="4">
    <source>
        <dbReference type="ARBA" id="ARBA00022840"/>
    </source>
</evidence>
<dbReference type="PROSITE" id="PS51194">
    <property type="entry name" value="HELICASE_CTER"/>
    <property type="match status" value="1"/>
</dbReference>
<dbReference type="PANTHER" id="PTHR47959">
    <property type="entry name" value="ATP-DEPENDENT RNA HELICASE RHLE-RELATED"/>
    <property type="match status" value="1"/>
</dbReference>
<name>A0ABP9U723_9BACT</name>
<sequence>MNSRHFKVWIEKTLQDQNIVKATEIQQRTLPLTLKHHNVIGVAPTGTGKTLAFLLPILNELNFEKGIQSVIVCPTRELARQIKSKIDDFKKQNSNLKAVLWIGGEDIDKLISQASKNNNYQIVVTTPSRFIEMVEKVPTLNFKDLRSIVLDEADMLLDLGFFPEIDQMFQRFKSIDGLQKMAFSATLHELLRNNLSKYFEGAKIIATQDSIYANEKIKHYLIKNTDKFHALSVIANQIEPYLCLVFTNTKKQADEIYKYFLEQNRSVINLHGGLQTRERKNNLKDIQNLKYQYVIATDLASRGLDIEGASHVISWNLADDPEWYVHRAGRAGRSKYEGISYVLYDEQDNEKLVTLTKKGIKFENLQIKNNKLVKAKIRLYKKPIINQEQEDEIKQLVKNTKKTVKPGYKKKLKQDIAKIKQKHKRKHIEASVKQQRIKKYKQENAKK</sequence>
<dbReference type="RefSeq" id="WP_353289918.1">
    <property type="nucleotide sequence ID" value="NZ_BAABQM010000003.1"/>
</dbReference>